<proteinExistence type="predicted"/>
<protein>
    <submittedName>
        <fullName evidence="2">Uncharacterized protein</fullName>
    </submittedName>
</protein>
<evidence type="ECO:0000313" key="1">
    <source>
        <dbReference type="EMBL" id="SCL12807.1"/>
    </source>
</evidence>
<gene>
    <name evidence="1" type="ORF">GA0074694_0006</name>
    <name evidence="2" type="ORF">GA0074694_3093</name>
</gene>
<keyword evidence="3" id="KW-1185">Reference proteome</keyword>
<dbReference type="RefSeq" id="WP_176737727.1">
    <property type="nucleotide sequence ID" value="NZ_FMHU01000001.1"/>
</dbReference>
<dbReference type="STRING" id="47866.GA0074694_0006"/>
<accession>A0A1C6RWP8</accession>
<name>A0A1C6RWP8_9ACTN</name>
<dbReference type="EMBL" id="FMHU01000002">
    <property type="protein sequence ID" value="SCL21628.1"/>
    <property type="molecule type" value="Genomic_DNA"/>
</dbReference>
<evidence type="ECO:0000313" key="2">
    <source>
        <dbReference type="EMBL" id="SCL21628.1"/>
    </source>
</evidence>
<reference evidence="3" key="2">
    <citation type="submission" date="2016-06" db="EMBL/GenBank/DDBJ databases">
        <authorList>
            <person name="Varghese N."/>
        </authorList>
    </citation>
    <scope>NUCLEOTIDE SEQUENCE [LARGE SCALE GENOMIC DNA]</scope>
    <source>
        <strain evidence="3">DSM 46123</strain>
    </source>
</reference>
<reference evidence="2" key="1">
    <citation type="submission" date="2016-06" db="EMBL/GenBank/DDBJ databases">
        <authorList>
            <person name="Kjaerup R.B."/>
            <person name="Dalgaard T.S."/>
            <person name="Juul-Madsen H.R."/>
        </authorList>
    </citation>
    <scope>NUCLEOTIDE SEQUENCE [LARGE SCALE GENOMIC DNA]</scope>
    <source>
        <strain evidence="2">DSM 46123</strain>
    </source>
</reference>
<organism evidence="2 3">
    <name type="scientific">Micromonospora inyonensis</name>
    <dbReference type="NCBI Taxonomy" id="47866"/>
    <lineage>
        <taxon>Bacteria</taxon>
        <taxon>Bacillati</taxon>
        <taxon>Actinomycetota</taxon>
        <taxon>Actinomycetes</taxon>
        <taxon>Micromonosporales</taxon>
        <taxon>Micromonosporaceae</taxon>
        <taxon>Micromonospora</taxon>
    </lineage>
</organism>
<evidence type="ECO:0000313" key="3">
    <source>
        <dbReference type="Proteomes" id="UP000198906"/>
    </source>
</evidence>
<sequence>MNTATTVDCPLCTVTVLIRETDPAEAAVAAADALEEHLVEHHQGEQ</sequence>
<dbReference type="Proteomes" id="UP000198906">
    <property type="component" value="Unassembled WGS sequence"/>
</dbReference>
<dbReference type="EMBL" id="FMHU01000001">
    <property type="protein sequence ID" value="SCL12807.1"/>
    <property type="molecule type" value="Genomic_DNA"/>
</dbReference>
<dbReference type="AlphaFoldDB" id="A0A1C6RWP8"/>